<feature type="region of interest" description="Disordered" evidence="1">
    <location>
        <begin position="925"/>
        <end position="957"/>
    </location>
</feature>
<keyword evidence="2" id="KW-0472">Membrane</keyword>
<keyword evidence="2" id="KW-1133">Transmembrane helix</keyword>
<sequence length="1095" mass="127078">MNNYKHIQHKLHQFIQKYYVNELIKGVLLFFSIGLLYFIFTLLVEYFFWLKPLARTVLFVLFIGVEVALVVFYILFPIFKLWGLKNGINELEASKIIGNHFPEVNDKLLNMIQLKNNKQGSELIEASIEQKSSELKLVPFKRAVDFSTNTKYIKYALIPVIIWLLFFITGNITIFNDSFSRVVHYNKQYQPPAPFSYHILNTSFDVIEGESFTVQIETVGDVVPNDAKIYFLNENYFLENVGFGKFQYTFSNIHTSLNFYVEANGVSSKTYQINVIPTPIITNLSMALKYPSYTGKSNEVITNTGNAIVPQGTVIEWEIKTHQTNEVSFLEKDTVFSFKNSNTDYFNFQKRMLHSVNYKITTSNQQLKNHEALDFSVEVIKDELPKIIVQSNIDSVSSGPVQFIGQLSDDYGVEKLQLVYYDKNSPKNAKKHNILISKSSFTDFYYIFPEGITPEEGVAYEFYFEVFDNDRVNGSKKAKSRTFSYYNKTNKELNEDLLKEQKETINTISNSLENSKKENAELKKFQNEMQRKADINWNDTKKLEEFVKRQNQYQEMFEKQTEQLENNLNEKEVSEDLQEKKEALQKRIEETKKLAQQKKLLDELNKLSEKIEKEDLIEKLKDIAKQNKQNEQSLERILELTKRFYVEQKANQIAEKLSSLGEEEAELSKENEDTNTPEKQNELTEKFNNIKEELKELNEMNNQLKRSMKLPDSEDMLNDIDEDLDKAMDALKNKDANSAQKNQKQASNKMKQLGKSMESSMEAMEGEMIDENIEDLRKIVENLIEFSFQQEAVLNKFSNNDLNNPEFAKNLKDQHTLKEYFEHIDDSLYVLSLRLVKMGSEIQKEVSDVHYNMDRSLESLSDNYLEQGISHQHFVLTGANNLANNLSDLLESLMNASANMGKGNQSQPGFSLPDIIKKHGELSDKMKEGMKKGKSPSEQKGGEDGEKEGGNGEGTSEQMSDELYEIYKQQEQLKQALKEMMGGEQGNSKNGNGDAVKQMEELQKEMLEQGFTKEVVEKMEQLQYELLKLEEAELKQGKDKDRKSETNIQTFEERTIQKLKLQNQYFNYNEILNRQSLPLRTIYKKKVQDYFKTVQ</sequence>
<feature type="compositionally biased region" description="Basic and acidic residues" evidence="1">
    <location>
        <begin position="925"/>
        <end position="950"/>
    </location>
</feature>
<keyword evidence="4" id="KW-1185">Reference proteome</keyword>
<dbReference type="Proteomes" id="UP001597241">
    <property type="component" value="Unassembled WGS sequence"/>
</dbReference>
<feature type="transmembrane region" description="Helical" evidence="2">
    <location>
        <begin position="155"/>
        <end position="175"/>
    </location>
</feature>
<feature type="region of interest" description="Disordered" evidence="1">
    <location>
        <begin position="661"/>
        <end position="682"/>
    </location>
</feature>
<evidence type="ECO:0000256" key="2">
    <source>
        <dbReference type="SAM" id="Phobius"/>
    </source>
</evidence>
<proteinExistence type="predicted"/>
<dbReference type="EMBL" id="JBHTMV010000003">
    <property type="protein sequence ID" value="MFD1292869.1"/>
    <property type="molecule type" value="Genomic_DNA"/>
</dbReference>
<gene>
    <name evidence="3" type="ORF">ACFQ5N_03380</name>
</gene>
<feature type="transmembrane region" description="Helical" evidence="2">
    <location>
        <begin position="56"/>
        <end position="76"/>
    </location>
</feature>
<reference evidence="4" key="1">
    <citation type="journal article" date="2019" name="Int. J. Syst. Evol. Microbiol.">
        <title>The Global Catalogue of Microorganisms (GCM) 10K type strain sequencing project: providing services to taxonomists for standard genome sequencing and annotation.</title>
        <authorList>
            <consortium name="The Broad Institute Genomics Platform"/>
            <consortium name="The Broad Institute Genome Sequencing Center for Infectious Disease"/>
            <person name="Wu L."/>
            <person name="Ma J."/>
        </authorList>
    </citation>
    <scope>NUCLEOTIDE SEQUENCE [LARGE SCALE GENOMIC DNA]</scope>
    <source>
        <strain evidence="4">CCUG 62221</strain>
    </source>
</reference>
<name>A0ABW3WKP9_9FLAO</name>
<evidence type="ECO:0000256" key="1">
    <source>
        <dbReference type="SAM" id="MobiDB-lite"/>
    </source>
</evidence>
<protein>
    <submittedName>
        <fullName evidence="3">DUF4175 family protein</fullName>
    </submittedName>
</protein>
<accession>A0ABW3WKP9</accession>
<evidence type="ECO:0000313" key="4">
    <source>
        <dbReference type="Proteomes" id="UP001597241"/>
    </source>
</evidence>
<keyword evidence="2" id="KW-0812">Transmembrane</keyword>
<organism evidence="3 4">
    <name type="scientific">Lutibacter holmesii</name>
    <dbReference type="NCBI Taxonomy" id="1137985"/>
    <lineage>
        <taxon>Bacteria</taxon>
        <taxon>Pseudomonadati</taxon>
        <taxon>Bacteroidota</taxon>
        <taxon>Flavobacteriia</taxon>
        <taxon>Flavobacteriales</taxon>
        <taxon>Flavobacteriaceae</taxon>
        <taxon>Lutibacter</taxon>
    </lineage>
</organism>
<dbReference type="RefSeq" id="WP_386807752.1">
    <property type="nucleotide sequence ID" value="NZ_JBHTMV010000003.1"/>
</dbReference>
<feature type="transmembrane region" description="Helical" evidence="2">
    <location>
        <begin position="27"/>
        <end position="50"/>
    </location>
</feature>
<comment type="caution">
    <text evidence="3">The sequence shown here is derived from an EMBL/GenBank/DDBJ whole genome shotgun (WGS) entry which is preliminary data.</text>
</comment>
<evidence type="ECO:0000313" key="3">
    <source>
        <dbReference type="EMBL" id="MFD1292869.1"/>
    </source>
</evidence>